<sequence>MAMANNKTQCFTCNKEKITYPCKGCSKEFCLMDLTKHQQILNDELNYITNEYNEFKQRINEQKQHSQNSQNDLLIKQIDQWEINSTEIIQQKAQECREIAMGCLPTFFIDIEKKFNDLSQQIKQIHQENECNEINLNYLKSQLVEITEELNNPSKISIKEDSQSFINEISIISSKISKFNKWKQNAITVASGNGEEDWMDLLSGPAELIVDTTNRSISILDDECNRREIPRTNQNQKMLDDIFDHRRSSIDILYDDLYILRIR</sequence>
<name>A0A813U6E8_9BILA</name>
<reference evidence="1" key="1">
    <citation type="submission" date="2021-02" db="EMBL/GenBank/DDBJ databases">
        <authorList>
            <person name="Nowell W R."/>
        </authorList>
    </citation>
    <scope>NUCLEOTIDE SEQUENCE</scope>
</reference>
<comment type="caution">
    <text evidence="1">The sequence shown here is derived from an EMBL/GenBank/DDBJ whole genome shotgun (WGS) entry which is preliminary data.</text>
</comment>
<gene>
    <name evidence="1" type="ORF">IZO911_LOCUS8177</name>
    <name evidence="2" type="ORF">KXQ929_LOCUS26031</name>
</gene>
<protein>
    <recommendedName>
        <fullName evidence="4">B box-type domain-containing protein</fullName>
    </recommendedName>
</protein>
<dbReference type="EMBL" id="CAJNOE010000055">
    <property type="protein sequence ID" value="CAF0824382.1"/>
    <property type="molecule type" value="Genomic_DNA"/>
</dbReference>
<organism evidence="1 3">
    <name type="scientific">Adineta steineri</name>
    <dbReference type="NCBI Taxonomy" id="433720"/>
    <lineage>
        <taxon>Eukaryota</taxon>
        <taxon>Metazoa</taxon>
        <taxon>Spiralia</taxon>
        <taxon>Gnathifera</taxon>
        <taxon>Rotifera</taxon>
        <taxon>Eurotatoria</taxon>
        <taxon>Bdelloidea</taxon>
        <taxon>Adinetida</taxon>
        <taxon>Adinetidae</taxon>
        <taxon>Adineta</taxon>
    </lineage>
</organism>
<proteinExistence type="predicted"/>
<dbReference type="Proteomes" id="UP000663860">
    <property type="component" value="Unassembled WGS sequence"/>
</dbReference>
<dbReference type="EMBL" id="CAJOBB010002315">
    <property type="protein sequence ID" value="CAF3958219.1"/>
    <property type="molecule type" value="Genomic_DNA"/>
</dbReference>
<evidence type="ECO:0000313" key="2">
    <source>
        <dbReference type="EMBL" id="CAF3958219.1"/>
    </source>
</evidence>
<dbReference type="AlphaFoldDB" id="A0A813U6E8"/>
<evidence type="ECO:0000313" key="1">
    <source>
        <dbReference type="EMBL" id="CAF0824382.1"/>
    </source>
</evidence>
<evidence type="ECO:0000313" key="3">
    <source>
        <dbReference type="Proteomes" id="UP000663860"/>
    </source>
</evidence>
<accession>A0A813U6E8</accession>
<dbReference type="Proteomes" id="UP000663868">
    <property type="component" value="Unassembled WGS sequence"/>
</dbReference>
<evidence type="ECO:0008006" key="4">
    <source>
        <dbReference type="Google" id="ProtNLM"/>
    </source>
</evidence>